<proteinExistence type="predicted"/>
<dbReference type="AlphaFoldDB" id="R0KW20"/>
<organism evidence="2 3">
    <name type="scientific">Anas platyrhynchos</name>
    <name type="common">Mallard</name>
    <name type="synonym">Anas boschas</name>
    <dbReference type="NCBI Taxonomy" id="8839"/>
    <lineage>
        <taxon>Eukaryota</taxon>
        <taxon>Metazoa</taxon>
        <taxon>Chordata</taxon>
        <taxon>Craniata</taxon>
        <taxon>Vertebrata</taxon>
        <taxon>Euteleostomi</taxon>
        <taxon>Archelosauria</taxon>
        <taxon>Archosauria</taxon>
        <taxon>Dinosauria</taxon>
        <taxon>Saurischia</taxon>
        <taxon>Theropoda</taxon>
        <taxon>Coelurosauria</taxon>
        <taxon>Aves</taxon>
        <taxon>Neognathae</taxon>
        <taxon>Galloanserae</taxon>
        <taxon>Anseriformes</taxon>
        <taxon>Anatidae</taxon>
        <taxon>Anatinae</taxon>
        <taxon>Anas</taxon>
    </lineage>
</organism>
<gene>
    <name evidence="2" type="ORF">Anapl_17431</name>
</gene>
<evidence type="ECO:0000313" key="2">
    <source>
        <dbReference type="EMBL" id="EOA97478.1"/>
    </source>
</evidence>
<protein>
    <submittedName>
        <fullName evidence="2">Uncharacterized protein</fullName>
    </submittedName>
</protein>
<evidence type="ECO:0000256" key="1">
    <source>
        <dbReference type="SAM" id="MobiDB-lite"/>
    </source>
</evidence>
<feature type="compositionally biased region" description="Polar residues" evidence="1">
    <location>
        <begin position="34"/>
        <end position="43"/>
    </location>
</feature>
<accession>R0KW20</accession>
<evidence type="ECO:0000313" key="3">
    <source>
        <dbReference type="Proteomes" id="UP000296049"/>
    </source>
</evidence>
<keyword evidence="3" id="KW-1185">Reference proteome</keyword>
<sequence>MALRSILAEDILVVAIQNGKLGCSELICPSGLQEGTTGPAQKETSSREGGGFVPTTRPRQSQGTSALWKCAAHKEPRVSPLLLWASQLKQQGVSRAPQALGHCGSASPLSRLCLWSEPRAFTEGRKHPSKDPSQPCIPQNTTESTFHLGKSHSSGNCFYSYEYQGRTDCPRLSSPAAVLLLCAARVSSYSSDHNKCLGTQG</sequence>
<name>R0KW20_ANAPL</name>
<feature type="region of interest" description="Disordered" evidence="1">
    <location>
        <begin position="34"/>
        <end position="61"/>
    </location>
</feature>
<reference evidence="3" key="1">
    <citation type="journal article" date="2013" name="Nat. Genet.">
        <title>The duck genome and transcriptome provide insight into an avian influenza virus reservoir species.</title>
        <authorList>
            <person name="Huang Y."/>
            <person name="Li Y."/>
            <person name="Burt D.W."/>
            <person name="Chen H."/>
            <person name="Zhang Y."/>
            <person name="Qian W."/>
            <person name="Kim H."/>
            <person name="Gan S."/>
            <person name="Zhao Y."/>
            <person name="Li J."/>
            <person name="Yi K."/>
            <person name="Feng H."/>
            <person name="Zhu P."/>
            <person name="Li B."/>
            <person name="Liu Q."/>
            <person name="Fairley S."/>
            <person name="Magor K.E."/>
            <person name="Du Z."/>
            <person name="Hu X."/>
            <person name="Goodman L."/>
            <person name="Tafer H."/>
            <person name="Vignal A."/>
            <person name="Lee T."/>
            <person name="Kim K.W."/>
            <person name="Sheng Z."/>
            <person name="An Y."/>
            <person name="Searle S."/>
            <person name="Herrero J."/>
            <person name="Groenen M.A."/>
            <person name="Crooijmans R.P."/>
            <person name="Faraut T."/>
            <person name="Cai Q."/>
            <person name="Webster R.G."/>
            <person name="Aldridge J.R."/>
            <person name="Warren W.C."/>
            <person name="Bartschat S."/>
            <person name="Kehr S."/>
            <person name="Marz M."/>
            <person name="Stadler P.F."/>
            <person name="Smith J."/>
            <person name="Kraus R.H."/>
            <person name="Zhao Y."/>
            <person name="Ren L."/>
            <person name="Fei J."/>
            <person name="Morisson M."/>
            <person name="Kaiser P."/>
            <person name="Griffin D.K."/>
            <person name="Rao M."/>
            <person name="Pitel F."/>
            <person name="Wang J."/>
            <person name="Li N."/>
        </authorList>
    </citation>
    <scope>NUCLEOTIDE SEQUENCE [LARGE SCALE GENOMIC DNA]</scope>
</reference>
<dbReference type="Proteomes" id="UP000296049">
    <property type="component" value="Unassembled WGS sequence"/>
</dbReference>
<dbReference type="EMBL" id="KB743681">
    <property type="protein sequence ID" value="EOA97478.1"/>
    <property type="molecule type" value="Genomic_DNA"/>
</dbReference>